<protein>
    <submittedName>
        <fullName evidence="15">RAR related orphan receptor C</fullName>
    </submittedName>
</protein>
<dbReference type="GO" id="GO:0008142">
    <property type="term" value="F:oxysterol binding"/>
    <property type="evidence" value="ECO:0000318"/>
    <property type="project" value="GO_Central"/>
</dbReference>
<keyword evidence="10 11" id="KW-0539">Nucleus</keyword>
<keyword evidence="6 11" id="KW-0805">Transcription regulation</keyword>
<evidence type="ECO:0000256" key="9">
    <source>
        <dbReference type="ARBA" id="ARBA00023170"/>
    </source>
</evidence>
<name>A0A6I8NXL8_ORNAN</name>
<reference evidence="15 16" key="1">
    <citation type="journal article" date="2008" name="Nature">
        <title>Genome analysis of the platypus reveals unique signatures of evolution.</title>
        <authorList>
            <person name="Warren W.C."/>
            <person name="Hillier L.W."/>
            <person name="Marshall Graves J.A."/>
            <person name="Birney E."/>
            <person name="Ponting C.P."/>
            <person name="Grutzner F."/>
            <person name="Belov K."/>
            <person name="Miller W."/>
            <person name="Clarke L."/>
            <person name="Chinwalla A.T."/>
            <person name="Yang S.P."/>
            <person name="Heger A."/>
            <person name="Locke D.P."/>
            <person name="Miethke P."/>
            <person name="Waters P.D."/>
            <person name="Veyrunes F."/>
            <person name="Fulton L."/>
            <person name="Fulton B."/>
            <person name="Graves T."/>
            <person name="Wallis J."/>
            <person name="Puente X.S."/>
            <person name="Lopez-Otin C."/>
            <person name="Ordonez G.R."/>
            <person name="Eichler E.E."/>
            <person name="Chen L."/>
            <person name="Cheng Z."/>
            <person name="Deakin J.E."/>
            <person name="Alsop A."/>
            <person name="Thompson K."/>
            <person name="Kirby P."/>
            <person name="Papenfuss A.T."/>
            <person name="Wakefield M.J."/>
            <person name="Olender T."/>
            <person name="Lancet D."/>
            <person name="Huttley G.A."/>
            <person name="Smit A.F."/>
            <person name="Pask A."/>
            <person name="Temple-Smith P."/>
            <person name="Batzer M.A."/>
            <person name="Walker J.A."/>
            <person name="Konkel M.K."/>
            <person name="Harris R.S."/>
            <person name="Whittington C.M."/>
            <person name="Wong E.S."/>
            <person name="Gemmell N.J."/>
            <person name="Buschiazzo E."/>
            <person name="Vargas Jentzsch I.M."/>
            <person name="Merkel A."/>
            <person name="Schmitz J."/>
            <person name="Zemann A."/>
            <person name="Churakov G."/>
            <person name="Kriegs J.O."/>
            <person name="Brosius J."/>
            <person name="Murchison E.P."/>
            <person name="Sachidanandam R."/>
            <person name="Smith C."/>
            <person name="Hannon G.J."/>
            <person name="Tsend-Ayush E."/>
            <person name="McMillan D."/>
            <person name="Attenborough R."/>
            <person name="Rens W."/>
            <person name="Ferguson-Smith M."/>
            <person name="Lefevre C.M."/>
            <person name="Sharp J.A."/>
            <person name="Nicholas K.R."/>
            <person name="Ray D.A."/>
            <person name="Kube M."/>
            <person name="Reinhardt R."/>
            <person name="Pringle T.H."/>
            <person name="Taylor J."/>
            <person name="Jones R.C."/>
            <person name="Nixon B."/>
            <person name="Dacheux J.L."/>
            <person name="Niwa H."/>
            <person name="Sekita Y."/>
            <person name="Huang X."/>
            <person name="Stark A."/>
            <person name="Kheradpour P."/>
            <person name="Kellis M."/>
            <person name="Flicek P."/>
            <person name="Chen Y."/>
            <person name="Webber C."/>
            <person name="Hardison R."/>
            <person name="Nelson J."/>
            <person name="Hallsworth-Pepin K."/>
            <person name="Delehaunty K."/>
            <person name="Markovic C."/>
            <person name="Minx P."/>
            <person name="Feng Y."/>
            <person name="Kremitzki C."/>
            <person name="Mitreva M."/>
            <person name="Glasscock J."/>
            <person name="Wylie T."/>
            <person name="Wohldmann P."/>
            <person name="Thiru P."/>
            <person name="Nhan M.N."/>
            <person name="Pohl C.S."/>
            <person name="Smith S.M."/>
            <person name="Hou S."/>
            <person name="Nefedov M."/>
            <person name="de Jong P.J."/>
            <person name="Renfree M.B."/>
            <person name="Mardis E.R."/>
            <person name="Wilson R.K."/>
        </authorList>
    </citation>
    <scope>NUCLEOTIDE SEQUENCE [LARGE SCALE GENOMIC DNA]</scope>
    <source>
        <strain evidence="15 16">Glennie</strain>
    </source>
</reference>
<dbReference type="Gene3D" id="3.30.50.10">
    <property type="entry name" value="Erythroid Transcription Factor GATA-1, subunit A"/>
    <property type="match status" value="1"/>
</dbReference>
<dbReference type="PRINTS" id="PR00047">
    <property type="entry name" value="STROIDFINGER"/>
</dbReference>
<evidence type="ECO:0000256" key="4">
    <source>
        <dbReference type="ARBA" id="ARBA00022771"/>
    </source>
</evidence>
<proteinExistence type="inferred from homology"/>
<dbReference type="FunCoup" id="A0A6I8NXL8">
    <property type="interactions" value="1355"/>
</dbReference>
<dbReference type="Ensembl" id="ENSOANT00000071461.1">
    <property type="protein sequence ID" value="ENSOANP00000045605.1"/>
    <property type="gene ID" value="ENSOANG00000004505.3"/>
</dbReference>
<reference evidence="15" key="2">
    <citation type="submission" date="2025-08" db="UniProtKB">
        <authorList>
            <consortium name="Ensembl"/>
        </authorList>
    </citation>
    <scope>IDENTIFICATION</scope>
    <source>
        <strain evidence="15">Glennie</strain>
    </source>
</reference>
<dbReference type="GO" id="GO:0000978">
    <property type="term" value="F:RNA polymerase II cis-regulatory region sequence-specific DNA binding"/>
    <property type="evidence" value="ECO:0000318"/>
    <property type="project" value="GO_Central"/>
</dbReference>
<dbReference type="PROSITE" id="PS51843">
    <property type="entry name" value="NR_LBD"/>
    <property type="match status" value="1"/>
</dbReference>
<keyword evidence="16" id="KW-1185">Reference proteome</keyword>
<evidence type="ECO:0000256" key="8">
    <source>
        <dbReference type="ARBA" id="ARBA00023163"/>
    </source>
</evidence>
<dbReference type="GeneTree" id="ENSGT00940000161521"/>
<evidence type="ECO:0000256" key="12">
    <source>
        <dbReference type="SAM" id="MobiDB-lite"/>
    </source>
</evidence>
<keyword evidence="7 11" id="KW-0238">DNA-binding</keyword>
<dbReference type="FunFam" id="1.10.565.10:FF:000135">
    <property type="entry name" value="RAR related orphan receptor C"/>
    <property type="match status" value="1"/>
</dbReference>
<dbReference type="InParanoid" id="A0A6I8NXL8"/>
<reference evidence="15" key="3">
    <citation type="submission" date="2025-09" db="UniProtKB">
        <authorList>
            <consortium name="Ensembl"/>
        </authorList>
    </citation>
    <scope>IDENTIFICATION</scope>
    <source>
        <strain evidence="15">Glennie</strain>
    </source>
</reference>
<evidence type="ECO:0000259" key="13">
    <source>
        <dbReference type="PROSITE" id="PS51030"/>
    </source>
</evidence>
<keyword evidence="9 11" id="KW-0675">Receptor</keyword>
<dbReference type="SUPFAM" id="SSF48508">
    <property type="entry name" value="Nuclear receptor ligand-binding domain"/>
    <property type="match status" value="1"/>
</dbReference>
<dbReference type="FunFam" id="3.30.50.10:FF:000003">
    <property type="entry name" value="Nuclear orphan receptor ROR-beta"/>
    <property type="match status" value="1"/>
</dbReference>
<dbReference type="PRINTS" id="PR00398">
    <property type="entry name" value="STRDHORMONER"/>
</dbReference>
<dbReference type="InterPro" id="IPR013088">
    <property type="entry name" value="Znf_NHR/GATA"/>
</dbReference>
<keyword evidence="5 11" id="KW-0862">Zinc</keyword>
<dbReference type="GO" id="GO:0036315">
    <property type="term" value="P:cellular response to sterol"/>
    <property type="evidence" value="ECO:0007669"/>
    <property type="project" value="Ensembl"/>
</dbReference>
<evidence type="ECO:0000256" key="6">
    <source>
        <dbReference type="ARBA" id="ARBA00023015"/>
    </source>
</evidence>
<dbReference type="InterPro" id="IPR044101">
    <property type="entry name" value="NR_DBD_ROR"/>
</dbReference>
<dbReference type="Proteomes" id="UP000002279">
    <property type="component" value="Chromosome X5"/>
</dbReference>
<feature type="region of interest" description="Disordered" evidence="12">
    <location>
        <begin position="97"/>
        <end position="143"/>
    </location>
</feature>
<evidence type="ECO:0000256" key="5">
    <source>
        <dbReference type="ARBA" id="ARBA00022833"/>
    </source>
</evidence>
<dbReference type="SMART" id="SM00430">
    <property type="entry name" value="HOLI"/>
    <property type="match status" value="1"/>
</dbReference>
<dbReference type="InterPro" id="IPR003079">
    <property type="entry name" value="ROR_rcpt"/>
</dbReference>
<dbReference type="SUPFAM" id="SSF57716">
    <property type="entry name" value="Glucocorticoid receptor-like (DNA-binding domain)"/>
    <property type="match status" value="1"/>
</dbReference>
<dbReference type="CDD" id="cd06968">
    <property type="entry name" value="NR_DBD_ROR"/>
    <property type="match status" value="1"/>
</dbReference>
<evidence type="ECO:0000256" key="7">
    <source>
        <dbReference type="ARBA" id="ARBA00023125"/>
    </source>
</evidence>
<gene>
    <name evidence="15" type="primary">RORC</name>
</gene>
<dbReference type="InterPro" id="IPR035500">
    <property type="entry name" value="NHR-like_dom_sf"/>
</dbReference>
<dbReference type="GO" id="GO:0006357">
    <property type="term" value="P:regulation of transcription by RNA polymerase II"/>
    <property type="evidence" value="ECO:0000318"/>
    <property type="project" value="GO_Central"/>
</dbReference>
<evidence type="ECO:0000256" key="11">
    <source>
        <dbReference type="RuleBase" id="RU004334"/>
    </source>
</evidence>
<comment type="similarity">
    <text evidence="11">Belongs to the nuclear hormone receptor family.</text>
</comment>
<evidence type="ECO:0000256" key="1">
    <source>
        <dbReference type="ARBA" id="ARBA00004123"/>
    </source>
</evidence>
<evidence type="ECO:0000256" key="10">
    <source>
        <dbReference type="ARBA" id="ARBA00023242"/>
    </source>
</evidence>
<dbReference type="GO" id="GO:0005634">
    <property type="term" value="C:nucleus"/>
    <property type="evidence" value="ECO:0000318"/>
    <property type="project" value="GO_Central"/>
</dbReference>
<evidence type="ECO:0000313" key="15">
    <source>
        <dbReference type="Ensembl" id="ENSOANP00000045605.1"/>
    </source>
</evidence>
<dbReference type="PROSITE" id="PS00031">
    <property type="entry name" value="NUCLEAR_REC_DBD_1"/>
    <property type="match status" value="1"/>
</dbReference>
<comment type="subcellular location">
    <subcellularLocation>
        <location evidence="1 11">Nucleus</location>
    </subcellularLocation>
</comment>
<accession>A0A6I8NXL8</accession>
<dbReference type="GO" id="GO:0016604">
    <property type="term" value="C:nuclear body"/>
    <property type="evidence" value="ECO:0007669"/>
    <property type="project" value="Ensembl"/>
</dbReference>
<dbReference type="Pfam" id="PF00105">
    <property type="entry name" value="zf-C4"/>
    <property type="match status" value="1"/>
</dbReference>
<dbReference type="InterPro" id="IPR000536">
    <property type="entry name" value="Nucl_hrmn_rcpt_lig-bd"/>
</dbReference>
<evidence type="ECO:0000313" key="16">
    <source>
        <dbReference type="Proteomes" id="UP000002279"/>
    </source>
</evidence>
<keyword evidence="3 11" id="KW-0479">Metal-binding</keyword>
<dbReference type="Gene3D" id="1.10.565.10">
    <property type="entry name" value="Retinoid X Receptor"/>
    <property type="match status" value="1"/>
</dbReference>
<sequence length="513" mass="57406">YFSVPQRLHRPPRPPAQIEAIPCKVCGDRSSGVHYGVVTCEGCKGFFRRSQQGAAAYSCSRQRSCPIDRASRNRCQHCRLQKCLALGMSRDAVKFGRMSKKQRESLHAEVQKQLQQREQRLEEEETPPAAAAPAPPPLGPGLPETPVCPPEPYKEGNWGEVTSFSLFPIERLVRDVCQSFRQTCQFRLDHLQRLRPLLFSREEVAGYQRKTVWEMWQCCAWRLTEAIQSVVEFAKGLPGFMDLCQHDQIVLLKAGAMEVVLVKMSRAFNADNRTVFFEGKYGGPDIFRSLGCAELVGAIFDFCQSLCALRFSEDEISLYAALVLINTTRPCLQDREKVQRLQRLLEAGFHLLLGGSHRVDVLAKLPPKTKLRTLCSQHVEQLQAFQRLYPALAQDTFPPLYRELFSVEAETPGGGWPVTPHPLFPPPIPFAIQSPQGTIQLGAEFHKLSSLPGNVSVIFLTRCSPTTNNNCGIFEALSMCRALYPALGWILDCEPVVGLGLSLSVAELYFPSA</sequence>
<dbReference type="Bgee" id="ENSOANG00000004505">
    <property type="expression patterns" value="Expressed in heart and 2 other cell types or tissues"/>
</dbReference>
<evidence type="ECO:0000256" key="3">
    <source>
        <dbReference type="ARBA" id="ARBA00022723"/>
    </source>
</evidence>
<dbReference type="PRINTS" id="PR01293">
    <property type="entry name" value="RORNUCRECPTR"/>
</dbReference>
<feature type="compositionally biased region" description="Basic and acidic residues" evidence="12">
    <location>
        <begin position="101"/>
        <end position="120"/>
    </location>
</feature>
<keyword evidence="4 11" id="KW-0863">Zinc-finger</keyword>
<evidence type="ECO:0000256" key="2">
    <source>
        <dbReference type="ARBA" id="ARBA00022473"/>
    </source>
</evidence>
<dbReference type="GO" id="GO:0001227">
    <property type="term" value="F:DNA-binding transcription repressor activity, RNA polymerase II-specific"/>
    <property type="evidence" value="ECO:0007669"/>
    <property type="project" value="Ensembl"/>
</dbReference>
<keyword evidence="8 11" id="KW-0804">Transcription</keyword>
<dbReference type="InterPro" id="IPR001628">
    <property type="entry name" value="Znf_hrmn_rcpt"/>
</dbReference>
<dbReference type="Pfam" id="PF00104">
    <property type="entry name" value="Hormone_recep"/>
    <property type="match status" value="1"/>
</dbReference>
<dbReference type="SMART" id="SM00399">
    <property type="entry name" value="ZnF_C4"/>
    <property type="match status" value="1"/>
</dbReference>
<dbReference type="AlphaFoldDB" id="A0A6I8NXL8"/>
<dbReference type="PANTHER" id="PTHR45805">
    <property type="entry name" value="NUCLEAR HORMONE RECEPTOR HR3-RELATED"/>
    <property type="match status" value="1"/>
</dbReference>
<dbReference type="GO" id="GO:0008270">
    <property type="term" value="F:zinc ion binding"/>
    <property type="evidence" value="ECO:0007669"/>
    <property type="project" value="UniProtKB-KW"/>
</dbReference>
<evidence type="ECO:0000259" key="14">
    <source>
        <dbReference type="PROSITE" id="PS51843"/>
    </source>
</evidence>
<feature type="domain" description="Nuclear receptor" evidence="13">
    <location>
        <begin position="20"/>
        <end position="95"/>
    </location>
</feature>
<feature type="domain" description="NR LBD" evidence="14">
    <location>
        <begin position="168"/>
        <end position="408"/>
    </location>
</feature>
<dbReference type="PROSITE" id="PS51030">
    <property type="entry name" value="NUCLEAR_REC_DBD_2"/>
    <property type="match status" value="1"/>
</dbReference>
<organism evidence="15 16">
    <name type="scientific">Ornithorhynchus anatinus</name>
    <name type="common">Duckbill platypus</name>
    <dbReference type="NCBI Taxonomy" id="9258"/>
    <lineage>
        <taxon>Eukaryota</taxon>
        <taxon>Metazoa</taxon>
        <taxon>Chordata</taxon>
        <taxon>Craniata</taxon>
        <taxon>Vertebrata</taxon>
        <taxon>Euteleostomi</taxon>
        <taxon>Mammalia</taxon>
        <taxon>Monotremata</taxon>
        <taxon>Ornithorhynchidae</taxon>
        <taxon>Ornithorhynchus</taxon>
    </lineage>
</organism>
<keyword evidence="2" id="KW-0217">Developmental protein</keyword>
<dbReference type="InterPro" id="IPR001723">
    <property type="entry name" value="Nuclear_hrmn_rcpt"/>
</dbReference>
<dbReference type="GO" id="GO:0004879">
    <property type="term" value="F:nuclear receptor activity"/>
    <property type="evidence" value="ECO:0000318"/>
    <property type="project" value="GO_Central"/>
</dbReference>
<dbReference type="PANTHER" id="PTHR45805:SF1">
    <property type="entry name" value="NUCLEAR RECEPTOR ROR-GAMMA"/>
    <property type="match status" value="1"/>
</dbReference>